<organism evidence="1 2">
    <name type="scientific">Caerostris extrusa</name>
    <name type="common">Bark spider</name>
    <name type="synonym">Caerostris bankana</name>
    <dbReference type="NCBI Taxonomy" id="172846"/>
    <lineage>
        <taxon>Eukaryota</taxon>
        <taxon>Metazoa</taxon>
        <taxon>Ecdysozoa</taxon>
        <taxon>Arthropoda</taxon>
        <taxon>Chelicerata</taxon>
        <taxon>Arachnida</taxon>
        <taxon>Araneae</taxon>
        <taxon>Araneomorphae</taxon>
        <taxon>Entelegynae</taxon>
        <taxon>Araneoidea</taxon>
        <taxon>Araneidae</taxon>
        <taxon>Caerostris</taxon>
    </lineage>
</organism>
<name>A0AAV4XKJ2_CAEEX</name>
<proteinExistence type="predicted"/>
<dbReference type="EMBL" id="BPLR01000401">
    <property type="protein sequence ID" value="GIY94529.1"/>
    <property type="molecule type" value="Genomic_DNA"/>
</dbReference>
<dbReference type="AlphaFoldDB" id="A0AAV4XKJ2"/>
<evidence type="ECO:0000313" key="1">
    <source>
        <dbReference type="EMBL" id="GIY94529.1"/>
    </source>
</evidence>
<sequence length="84" mass="9592">MKSSVIKLSGTLRNSVRRFIFRNIFDDLRKPKSSPDDNCQISREGFPKRFLIPFLNARLGIANLNVLLKIMNNSTGSDVLQVRI</sequence>
<gene>
    <name evidence="1" type="ORF">CEXT_338331</name>
</gene>
<dbReference type="Proteomes" id="UP001054945">
    <property type="component" value="Unassembled WGS sequence"/>
</dbReference>
<accession>A0AAV4XKJ2</accession>
<reference evidence="1 2" key="1">
    <citation type="submission" date="2021-06" db="EMBL/GenBank/DDBJ databases">
        <title>Caerostris extrusa draft genome.</title>
        <authorList>
            <person name="Kono N."/>
            <person name="Arakawa K."/>
        </authorList>
    </citation>
    <scope>NUCLEOTIDE SEQUENCE [LARGE SCALE GENOMIC DNA]</scope>
</reference>
<keyword evidence="2" id="KW-1185">Reference proteome</keyword>
<protein>
    <submittedName>
        <fullName evidence="1">Uncharacterized protein</fullName>
    </submittedName>
</protein>
<evidence type="ECO:0000313" key="2">
    <source>
        <dbReference type="Proteomes" id="UP001054945"/>
    </source>
</evidence>
<comment type="caution">
    <text evidence="1">The sequence shown here is derived from an EMBL/GenBank/DDBJ whole genome shotgun (WGS) entry which is preliminary data.</text>
</comment>